<dbReference type="InterPro" id="IPR020904">
    <property type="entry name" value="Sc_DH/Rdtase_CS"/>
</dbReference>
<comment type="caution">
    <text evidence="3">The sequence shown here is derived from an EMBL/GenBank/DDBJ whole genome shotgun (WGS) entry which is preliminary data.</text>
</comment>
<evidence type="ECO:0000256" key="1">
    <source>
        <dbReference type="ARBA" id="ARBA00006484"/>
    </source>
</evidence>
<dbReference type="EC" id="1.1.1.47" evidence="3"/>
<dbReference type="PANTHER" id="PTHR24321:SF8">
    <property type="entry name" value="ESTRADIOL 17-BETA-DEHYDROGENASE 8-RELATED"/>
    <property type="match status" value="1"/>
</dbReference>
<dbReference type="NCBIfam" id="NF005559">
    <property type="entry name" value="PRK07231.1"/>
    <property type="match status" value="1"/>
</dbReference>
<evidence type="ECO:0000313" key="4">
    <source>
        <dbReference type="Proteomes" id="UP000319148"/>
    </source>
</evidence>
<dbReference type="GO" id="GO:0047936">
    <property type="term" value="F:glucose 1-dehydrogenase [NAD(P)+] activity"/>
    <property type="evidence" value="ECO:0007669"/>
    <property type="project" value="UniProtKB-EC"/>
</dbReference>
<keyword evidence="4" id="KW-1185">Reference proteome</keyword>
<dbReference type="SUPFAM" id="SSF51735">
    <property type="entry name" value="NAD(P)-binding Rossmann-fold domains"/>
    <property type="match status" value="1"/>
</dbReference>
<evidence type="ECO:0000313" key="3">
    <source>
        <dbReference type="EMBL" id="TPD60665.1"/>
    </source>
</evidence>
<comment type="similarity">
    <text evidence="1">Belongs to the short-chain dehydrogenases/reductases (SDR) family.</text>
</comment>
<dbReference type="OrthoDB" id="9803333at2"/>
<dbReference type="Pfam" id="PF13561">
    <property type="entry name" value="adh_short_C2"/>
    <property type="match status" value="1"/>
</dbReference>
<dbReference type="PROSITE" id="PS00061">
    <property type="entry name" value="ADH_SHORT"/>
    <property type="match status" value="1"/>
</dbReference>
<dbReference type="RefSeq" id="WP_139940262.1">
    <property type="nucleotide sequence ID" value="NZ_JBHSYP010000008.1"/>
</dbReference>
<proteinExistence type="inferred from homology"/>
<gene>
    <name evidence="3" type="ORF">FIV46_08030</name>
</gene>
<dbReference type="PANTHER" id="PTHR24321">
    <property type="entry name" value="DEHYDROGENASES, SHORT CHAIN"/>
    <property type="match status" value="1"/>
</dbReference>
<dbReference type="Proteomes" id="UP000319148">
    <property type="component" value="Unassembled WGS sequence"/>
</dbReference>
<dbReference type="Gene3D" id="3.40.50.720">
    <property type="entry name" value="NAD(P)-binding Rossmann-like Domain"/>
    <property type="match status" value="1"/>
</dbReference>
<accession>A0A501PK70</accession>
<keyword evidence="2 3" id="KW-0560">Oxidoreductase</keyword>
<dbReference type="PRINTS" id="PR00081">
    <property type="entry name" value="GDHRDH"/>
</dbReference>
<evidence type="ECO:0000256" key="2">
    <source>
        <dbReference type="ARBA" id="ARBA00023002"/>
    </source>
</evidence>
<protein>
    <submittedName>
        <fullName evidence="3">Glucose 1-dehydrogenase</fullName>
        <ecNumber evidence="3">1.1.1.47</ecNumber>
    </submittedName>
</protein>
<sequence>MGRVDGKICLVTGGANGLGEAMVRLLAEEGATVFLTDIDEVGGEKLATELTLEGRTALFMRHDVTDEAEWNKVFDTLLDKFGRLDVLVNNAGGGTYNDLETLSLEDWRKIISLNMDSTFLGTQKAVKSMKETGGGSIINLSSVGGLVGSPNLVAYSAAKAGVKLFSKSAAVHCGQKGYNIRINTVHPGLIKTASGMEMAEKATGMTAAEAEAAFSALHPIGRIGNPYEIATAVLYLASDESSFATGAEFVIDGGYTAI</sequence>
<name>A0A501PK70_9PROT</name>
<dbReference type="InterPro" id="IPR036291">
    <property type="entry name" value="NAD(P)-bd_dom_sf"/>
</dbReference>
<dbReference type="PRINTS" id="PR00080">
    <property type="entry name" value="SDRFAMILY"/>
</dbReference>
<dbReference type="AlphaFoldDB" id="A0A501PK70"/>
<dbReference type="EMBL" id="VFIY01000006">
    <property type="protein sequence ID" value="TPD60665.1"/>
    <property type="molecule type" value="Genomic_DNA"/>
</dbReference>
<dbReference type="InterPro" id="IPR002347">
    <property type="entry name" value="SDR_fam"/>
</dbReference>
<dbReference type="FunFam" id="3.40.50.720:FF:000084">
    <property type="entry name" value="Short-chain dehydrogenase reductase"/>
    <property type="match status" value="1"/>
</dbReference>
<reference evidence="4" key="1">
    <citation type="submission" date="2019-06" db="EMBL/GenBank/DDBJ databases">
        <title>The complete genome of Emcibacter congregatus ZYLT.</title>
        <authorList>
            <person name="Zhao Z."/>
        </authorList>
    </citation>
    <scope>NUCLEOTIDE SEQUENCE [LARGE SCALE GENOMIC DNA]</scope>
    <source>
        <strain evidence="4">MCCC 1A06723</strain>
    </source>
</reference>
<organism evidence="3 4">
    <name type="scientific">Emcibacter nanhaiensis</name>
    <dbReference type="NCBI Taxonomy" id="1505037"/>
    <lineage>
        <taxon>Bacteria</taxon>
        <taxon>Pseudomonadati</taxon>
        <taxon>Pseudomonadota</taxon>
        <taxon>Alphaproteobacteria</taxon>
        <taxon>Emcibacterales</taxon>
        <taxon>Emcibacteraceae</taxon>
        <taxon>Emcibacter</taxon>
    </lineage>
</organism>